<keyword evidence="2" id="KW-1185">Reference proteome</keyword>
<name>A0ACD5Z1C4_AVESA</name>
<evidence type="ECO:0000313" key="2">
    <source>
        <dbReference type="Proteomes" id="UP001732700"/>
    </source>
</evidence>
<dbReference type="Proteomes" id="UP001732700">
    <property type="component" value="Chromosome 6A"/>
</dbReference>
<dbReference type="EnsemblPlants" id="AVESA.00010b.r2.6AG1062930.1">
    <property type="protein sequence ID" value="AVESA.00010b.r2.6AG1062930.1.CDS"/>
    <property type="gene ID" value="AVESA.00010b.r2.6AG1062930"/>
</dbReference>
<reference evidence="1" key="1">
    <citation type="submission" date="2021-05" db="EMBL/GenBank/DDBJ databases">
        <authorList>
            <person name="Scholz U."/>
            <person name="Mascher M."/>
            <person name="Fiebig A."/>
        </authorList>
    </citation>
    <scope>NUCLEOTIDE SEQUENCE [LARGE SCALE GENOMIC DNA]</scope>
</reference>
<evidence type="ECO:0000313" key="1">
    <source>
        <dbReference type="EnsemblPlants" id="AVESA.00010b.r2.6AG1062930.1.CDS"/>
    </source>
</evidence>
<accession>A0ACD5Z1C4</accession>
<reference evidence="1" key="2">
    <citation type="submission" date="2025-09" db="UniProtKB">
        <authorList>
            <consortium name="EnsemblPlants"/>
        </authorList>
    </citation>
    <scope>IDENTIFICATION</scope>
</reference>
<sequence length="310" mass="36992">MDNCEVQVRQGRYRIAYYQAMKPESGCKLKKPNAYSDDEIGDQDYFKHLQDDESFEWFFHNDDSWIPGLNDYQRIVLRNFMPGSVEPEYPDVDGYRELYHTYEMDAVYVKYYGEISKKIKWIEFFLHMDARSAEWRDMNTRAWRQALRIATQLPHMTVRLAAFAYDEYIHELRDDASLKDLDLLYFEIWRLVAKDNRDYKDAVKEVHERDNFHMHKRKMMTELEGAPVFLTMRQRASCSINLELFCKFIAISCEFSYGVEHATCCQCLISSVYCSRFMTLSRRVTFLQILKMIKLGICSGRELLVSRQRT</sequence>
<organism evidence="1 2">
    <name type="scientific">Avena sativa</name>
    <name type="common">Oat</name>
    <dbReference type="NCBI Taxonomy" id="4498"/>
    <lineage>
        <taxon>Eukaryota</taxon>
        <taxon>Viridiplantae</taxon>
        <taxon>Streptophyta</taxon>
        <taxon>Embryophyta</taxon>
        <taxon>Tracheophyta</taxon>
        <taxon>Spermatophyta</taxon>
        <taxon>Magnoliopsida</taxon>
        <taxon>Liliopsida</taxon>
        <taxon>Poales</taxon>
        <taxon>Poaceae</taxon>
        <taxon>BOP clade</taxon>
        <taxon>Pooideae</taxon>
        <taxon>Poodae</taxon>
        <taxon>Poeae</taxon>
        <taxon>Poeae Chloroplast Group 1 (Aveneae type)</taxon>
        <taxon>Aveninae</taxon>
        <taxon>Avena</taxon>
    </lineage>
</organism>
<proteinExistence type="predicted"/>
<protein>
    <submittedName>
        <fullName evidence="1">Uncharacterized protein</fullName>
    </submittedName>
</protein>